<evidence type="ECO:0000313" key="2">
    <source>
        <dbReference type="Proteomes" id="UP000308744"/>
    </source>
</evidence>
<dbReference type="Proteomes" id="UP000308744">
    <property type="component" value="Unassembled WGS sequence"/>
</dbReference>
<proteinExistence type="predicted"/>
<reference evidence="1 2" key="1">
    <citation type="submission" date="2019-04" db="EMBL/GenBank/DDBJ databases">
        <title>Lysinibacillus genome sequencing.</title>
        <authorList>
            <person name="Dunlap C."/>
        </authorList>
    </citation>
    <scope>NUCLEOTIDE SEQUENCE [LARGE SCALE GENOMIC DNA]</scope>
    <source>
        <strain evidence="1 2">CCTCC AB 2010389</strain>
    </source>
</reference>
<dbReference type="Gene3D" id="2.40.10.270">
    <property type="entry name" value="Bacteriophage SPP1 head-tail adaptor protein"/>
    <property type="match status" value="1"/>
</dbReference>
<sequence>MNYQYNNNAARLNKRVTFFNPPGQIVNGWPSQDWTPYKKLWAEVKSQKGYKVFNSDATQWQGKRIVGIRYRNDIHEEMRVEIAGKLYEIESLVNDDERNQWLTIIVTEVL</sequence>
<name>A0A4U2XZT5_9BACI</name>
<gene>
    <name evidence="1" type="ORF">FC756_23220</name>
</gene>
<dbReference type="EMBL" id="SZPU01000107">
    <property type="protein sequence ID" value="TKI53540.1"/>
    <property type="molecule type" value="Genomic_DNA"/>
</dbReference>
<protein>
    <submittedName>
        <fullName evidence="1">Head-tail adaptor protein</fullName>
    </submittedName>
</protein>
<organism evidence="1 2">
    <name type="scientific">Lysinibacillus mangiferihumi</name>
    <dbReference type="NCBI Taxonomy" id="1130819"/>
    <lineage>
        <taxon>Bacteria</taxon>
        <taxon>Bacillati</taxon>
        <taxon>Bacillota</taxon>
        <taxon>Bacilli</taxon>
        <taxon>Bacillales</taxon>
        <taxon>Bacillaceae</taxon>
        <taxon>Lysinibacillus</taxon>
    </lineage>
</organism>
<dbReference type="RefSeq" id="WP_107896177.1">
    <property type="nucleotide sequence ID" value="NZ_PYWM01000018.1"/>
</dbReference>
<dbReference type="AlphaFoldDB" id="A0A4U2XZT5"/>
<dbReference type="InterPro" id="IPR008767">
    <property type="entry name" value="Phage_SPP1_head-tail_adaptor"/>
</dbReference>
<keyword evidence="2" id="KW-1185">Reference proteome</keyword>
<evidence type="ECO:0000313" key="1">
    <source>
        <dbReference type="EMBL" id="TKI53540.1"/>
    </source>
</evidence>
<accession>A0A4U2XZT5</accession>
<dbReference type="Pfam" id="PF05521">
    <property type="entry name" value="Phage_HCP"/>
    <property type="match status" value="1"/>
</dbReference>
<comment type="caution">
    <text evidence="1">The sequence shown here is derived from an EMBL/GenBank/DDBJ whole genome shotgun (WGS) entry which is preliminary data.</text>
</comment>
<dbReference type="NCBIfam" id="TIGR01563">
    <property type="entry name" value="gp16_SPP1"/>
    <property type="match status" value="1"/>
</dbReference>
<dbReference type="InterPro" id="IPR038666">
    <property type="entry name" value="SSP1_head-tail_sf"/>
</dbReference>